<dbReference type="Gene3D" id="1.20.120.1870">
    <property type="entry name" value="Fic/DOC protein, Fido domain"/>
    <property type="match status" value="1"/>
</dbReference>
<organism evidence="2 3">
    <name type="scientific">Rathayibacter festucae</name>
    <dbReference type="NCBI Taxonomy" id="110937"/>
    <lineage>
        <taxon>Bacteria</taxon>
        <taxon>Bacillati</taxon>
        <taxon>Actinomycetota</taxon>
        <taxon>Actinomycetes</taxon>
        <taxon>Micrococcales</taxon>
        <taxon>Microbacteriaceae</taxon>
        <taxon>Rathayibacter</taxon>
    </lineage>
</organism>
<keyword evidence="3" id="KW-1185">Reference proteome</keyword>
<dbReference type="SUPFAM" id="SSF140931">
    <property type="entry name" value="Fic-like"/>
    <property type="match status" value="1"/>
</dbReference>
<dbReference type="InterPro" id="IPR053737">
    <property type="entry name" value="Type_II_TA_Toxin"/>
</dbReference>
<dbReference type="InterPro" id="IPR006440">
    <property type="entry name" value="Doc"/>
</dbReference>
<dbReference type="PANTHER" id="PTHR39426:SF1">
    <property type="entry name" value="HOMOLOGY TO DEATH-ON-CURING PROTEIN OF PHAGE P1"/>
    <property type="match status" value="1"/>
</dbReference>
<dbReference type="Proteomes" id="UP000464597">
    <property type="component" value="Chromosome"/>
</dbReference>
<evidence type="ECO:0000313" key="2">
    <source>
        <dbReference type="EMBL" id="QHC63476.1"/>
    </source>
</evidence>
<gene>
    <name evidence="2" type="ORF">GSU69_12810</name>
</gene>
<accession>A0ABX6H113</accession>
<dbReference type="PROSITE" id="PS51459">
    <property type="entry name" value="FIDO"/>
    <property type="match status" value="1"/>
</dbReference>
<dbReference type="Pfam" id="PF02661">
    <property type="entry name" value="Fic"/>
    <property type="match status" value="1"/>
</dbReference>
<proteinExistence type="predicted"/>
<dbReference type="NCBIfam" id="TIGR01550">
    <property type="entry name" value="DOC_P1"/>
    <property type="match status" value="1"/>
</dbReference>
<name>A0ABX6H113_9MICO</name>
<protein>
    <submittedName>
        <fullName evidence="2">Type II toxin-antitoxin system death-on-curing family toxin</fullName>
    </submittedName>
</protein>
<feature type="domain" description="Fido" evidence="1">
    <location>
        <begin position="10"/>
        <end position="123"/>
    </location>
</feature>
<dbReference type="RefSeq" id="WP_159423211.1">
    <property type="nucleotide sequence ID" value="NZ_CP047180.1"/>
</dbReference>
<sequence>MRDARRVRYLRLEDLLALADDLGVPHVRDLGLLDSAAHRPQSSLFGREAYPDVPQKAAVLLESLVRNHPLVDGNKRLGWLSVVVFLGLNGLELDAPEDDAYDLVIGVATGSVEVAETAGLLESWTRAVE</sequence>
<reference evidence="3" key="1">
    <citation type="submission" date="2019-12" db="EMBL/GenBank/DDBJ databases">
        <title>Complete and draft genome sequences of new strains and members of some known species of the genus Rathayibacter isolated from plants.</title>
        <authorList>
            <person name="Tarlachkov S.V."/>
            <person name="Starodumova I.P."/>
            <person name="Dorofeeva L.V."/>
            <person name="Prisyazhnaya N.V."/>
            <person name="Leyn S."/>
            <person name="Zlamal J."/>
            <person name="Elan M."/>
            <person name="Osterman A.L."/>
            <person name="Nadler S."/>
            <person name="Subbotin S.A."/>
            <person name="Evtushenko L.I."/>
        </authorList>
    </citation>
    <scope>NUCLEOTIDE SEQUENCE [LARGE SCALE GENOMIC DNA]</scope>
    <source>
        <strain evidence="3">VKM Ac-2802</strain>
    </source>
</reference>
<evidence type="ECO:0000259" key="1">
    <source>
        <dbReference type="PROSITE" id="PS51459"/>
    </source>
</evidence>
<dbReference type="InterPro" id="IPR036597">
    <property type="entry name" value="Fido-like_dom_sf"/>
</dbReference>
<evidence type="ECO:0000313" key="3">
    <source>
        <dbReference type="Proteomes" id="UP000464597"/>
    </source>
</evidence>
<dbReference type="EMBL" id="CP047180">
    <property type="protein sequence ID" value="QHC63476.1"/>
    <property type="molecule type" value="Genomic_DNA"/>
</dbReference>
<dbReference type="PANTHER" id="PTHR39426">
    <property type="entry name" value="HOMOLOGY TO DEATH-ON-CURING PROTEIN OF PHAGE P1"/>
    <property type="match status" value="1"/>
</dbReference>
<dbReference type="InterPro" id="IPR003812">
    <property type="entry name" value="Fido"/>
</dbReference>